<organism evidence="1">
    <name type="scientific">marine sediment metagenome</name>
    <dbReference type="NCBI Taxonomy" id="412755"/>
    <lineage>
        <taxon>unclassified sequences</taxon>
        <taxon>metagenomes</taxon>
        <taxon>ecological metagenomes</taxon>
    </lineage>
</organism>
<sequence length="79" mass="9027">MIIISVVTAVVILKDQTITLTDLAELNLKKDKIFKQEVSLLRDFDSLMNQGETVSSELLLKLSSIHTRLIHVLKWIYSD</sequence>
<evidence type="ECO:0000313" key="1">
    <source>
        <dbReference type="EMBL" id="GAG70032.1"/>
    </source>
</evidence>
<accession>X1AKF1</accession>
<name>X1AKF1_9ZZZZ</name>
<dbReference type="AlphaFoldDB" id="X1AKF1"/>
<protein>
    <submittedName>
        <fullName evidence="1">Uncharacterized protein</fullName>
    </submittedName>
</protein>
<reference evidence="1" key="1">
    <citation type="journal article" date="2014" name="Front. Microbiol.">
        <title>High frequency of phylogenetically diverse reductive dehalogenase-homologous genes in deep subseafloor sedimentary metagenomes.</title>
        <authorList>
            <person name="Kawai M."/>
            <person name="Futagami T."/>
            <person name="Toyoda A."/>
            <person name="Takaki Y."/>
            <person name="Nishi S."/>
            <person name="Hori S."/>
            <person name="Arai W."/>
            <person name="Tsubouchi T."/>
            <person name="Morono Y."/>
            <person name="Uchiyama I."/>
            <person name="Ito T."/>
            <person name="Fujiyama A."/>
            <person name="Inagaki F."/>
            <person name="Takami H."/>
        </authorList>
    </citation>
    <scope>NUCLEOTIDE SEQUENCE</scope>
    <source>
        <strain evidence="1">Expedition CK06-06</strain>
    </source>
</reference>
<dbReference type="EMBL" id="BART01008184">
    <property type="protein sequence ID" value="GAG70032.1"/>
    <property type="molecule type" value="Genomic_DNA"/>
</dbReference>
<gene>
    <name evidence="1" type="ORF">S01H4_18455</name>
</gene>
<proteinExistence type="predicted"/>
<comment type="caution">
    <text evidence="1">The sequence shown here is derived from an EMBL/GenBank/DDBJ whole genome shotgun (WGS) entry which is preliminary data.</text>
</comment>